<accession>A0AAD6CBV8</accession>
<evidence type="ECO:0000256" key="1">
    <source>
        <dbReference type="ARBA" id="ARBA00000900"/>
    </source>
</evidence>
<feature type="region of interest" description="Disordered" evidence="9">
    <location>
        <begin position="182"/>
        <end position="202"/>
    </location>
</feature>
<dbReference type="AlphaFoldDB" id="A0AAD6CBV8"/>
<feature type="compositionally biased region" description="Polar residues" evidence="9">
    <location>
        <begin position="354"/>
        <end position="367"/>
    </location>
</feature>
<feature type="compositionally biased region" description="Low complexity" evidence="9">
    <location>
        <begin position="387"/>
        <end position="397"/>
    </location>
</feature>
<evidence type="ECO:0000256" key="2">
    <source>
        <dbReference type="ARBA" id="ARBA00012483"/>
    </source>
</evidence>
<dbReference type="GO" id="GO:0061630">
    <property type="term" value="F:ubiquitin protein ligase activity"/>
    <property type="evidence" value="ECO:0007669"/>
    <property type="project" value="UniProtKB-EC"/>
</dbReference>
<reference evidence="11" key="1">
    <citation type="submission" date="2022-12" db="EMBL/GenBank/DDBJ databases">
        <authorList>
            <person name="Petersen C."/>
        </authorList>
    </citation>
    <scope>NUCLEOTIDE SEQUENCE</scope>
    <source>
        <strain evidence="11">IBT 16125</strain>
    </source>
</reference>
<evidence type="ECO:0000256" key="9">
    <source>
        <dbReference type="SAM" id="MobiDB-lite"/>
    </source>
</evidence>
<evidence type="ECO:0000256" key="6">
    <source>
        <dbReference type="ARBA" id="ARBA00022786"/>
    </source>
</evidence>
<dbReference type="InterPro" id="IPR001841">
    <property type="entry name" value="Znf_RING"/>
</dbReference>
<feature type="region of interest" description="Disordered" evidence="9">
    <location>
        <begin position="354"/>
        <end position="444"/>
    </location>
</feature>
<dbReference type="InterPro" id="IPR013083">
    <property type="entry name" value="Znf_RING/FYVE/PHD"/>
</dbReference>
<dbReference type="SMART" id="SM00184">
    <property type="entry name" value="RING"/>
    <property type="match status" value="1"/>
</dbReference>
<feature type="compositionally biased region" description="Basic and acidic residues" evidence="9">
    <location>
        <begin position="182"/>
        <end position="194"/>
    </location>
</feature>
<name>A0AAD6CBV8_9EURO</name>
<dbReference type="PROSITE" id="PS50089">
    <property type="entry name" value="ZF_RING_2"/>
    <property type="match status" value="1"/>
</dbReference>
<protein>
    <recommendedName>
        <fullName evidence="2">RING-type E3 ubiquitin transferase</fullName>
        <ecNumber evidence="2">2.3.2.27</ecNumber>
    </recommendedName>
</protein>
<dbReference type="GO" id="GO:0008270">
    <property type="term" value="F:zinc ion binding"/>
    <property type="evidence" value="ECO:0007669"/>
    <property type="project" value="UniProtKB-KW"/>
</dbReference>
<dbReference type="FunFam" id="3.30.40.10:FF:000127">
    <property type="entry name" value="E3 ubiquitin-protein ligase RNF181"/>
    <property type="match status" value="1"/>
</dbReference>
<dbReference type="PANTHER" id="PTHR45931">
    <property type="entry name" value="SI:CH211-59O9.10"/>
    <property type="match status" value="1"/>
</dbReference>
<comment type="caution">
    <text evidence="11">The sequence shown here is derived from an EMBL/GenBank/DDBJ whole genome shotgun (WGS) entry which is preliminary data.</text>
</comment>
<dbReference type="EMBL" id="JAPVEA010000002">
    <property type="protein sequence ID" value="KAJ5460426.1"/>
    <property type="molecule type" value="Genomic_DNA"/>
</dbReference>
<reference evidence="11" key="2">
    <citation type="journal article" date="2023" name="IMA Fungus">
        <title>Comparative genomic study of the Penicillium genus elucidates a diverse pangenome and 15 lateral gene transfer events.</title>
        <authorList>
            <person name="Petersen C."/>
            <person name="Sorensen T."/>
            <person name="Nielsen M.R."/>
            <person name="Sondergaard T.E."/>
            <person name="Sorensen J.L."/>
            <person name="Fitzpatrick D.A."/>
            <person name="Frisvad J.C."/>
            <person name="Nielsen K.L."/>
        </authorList>
    </citation>
    <scope>NUCLEOTIDE SEQUENCE</scope>
    <source>
        <strain evidence="11">IBT 16125</strain>
    </source>
</reference>
<keyword evidence="6" id="KW-0833">Ubl conjugation pathway</keyword>
<feature type="compositionally biased region" description="Polar residues" evidence="9">
    <location>
        <begin position="96"/>
        <end position="117"/>
    </location>
</feature>
<dbReference type="GO" id="GO:0016567">
    <property type="term" value="P:protein ubiquitination"/>
    <property type="evidence" value="ECO:0007669"/>
    <property type="project" value="UniProtKB-ARBA"/>
</dbReference>
<feature type="compositionally biased region" description="Gly residues" evidence="9">
    <location>
        <begin position="420"/>
        <end position="432"/>
    </location>
</feature>
<evidence type="ECO:0000256" key="3">
    <source>
        <dbReference type="ARBA" id="ARBA00022679"/>
    </source>
</evidence>
<dbReference type="EC" id="2.3.2.27" evidence="2"/>
<gene>
    <name evidence="11" type="ORF">N7458_001978</name>
</gene>
<dbReference type="GO" id="GO:0006511">
    <property type="term" value="P:ubiquitin-dependent protein catabolic process"/>
    <property type="evidence" value="ECO:0007669"/>
    <property type="project" value="TreeGrafter"/>
</dbReference>
<dbReference type="GO" id="GO:0005634">
    <property type="term" value="C:nucleus"/>
    <property type="evidence" value="ECO:0007669"/>
    <property type="project" value="TreeGrafter"/>
</dbReference>
<evidence type="ECO:0000256" key="7">
    <source>
        <dbReference type="ARBA" id="ARBA00022833"/>
    </source>
</evidence>
<dbReference type="Pfam" id="PF13639">
    <property type="entry name" value="zf-RING_2"/>
    <property type="match status" value="1"/>
</dbReference>
<dbReference type="RefSeq" id="XP_056769468.1">
    <property type="nucleotide sequence ID" value="XM_056905361.1"/>
</dbReference>
<dbReference type="Proteomes" id="UP001213681">
    <property type="component" value="Unassembled WGS sequence"/>
</dbReference>
<evidence type="ECO:0000256" key="5">
    <source>
        <dbReference type="ARBA" id="ARBA00022771"/>
    </source>
</evidence>
<feature type="domain" description="RING-type" evidence="10">
    <location>
        <begin position="308"/>
        <end position="349"/>
    </location>
</feature>
<keyword evidence="12" id="KW-1185">Reference proteome</keyword>
<keyword evidence="7" id="KW-0862">Zinc</keyword>
<dbReference type="Gene3D" id="3.30.40.10">
    <property type="entry name" value="Zinc/RING finger domain, C3HC4 (zinc finger)"/>
    <property type="match status" value="1"/>
</dbReference>
<keyword evidence="4" id="KW-0479">Metal-binding</keyword>
<evidence type="ECO:0000259" key="10">
    <source>
        <dbReference type="PROSITE" id="PS50089"/>
    </source>
</evidence>
<proteinExistence type="predicted"/>
<evidence type="ECO:0000256" key="8">
    <source>
        <dbReference type="PROSITE-ProRule" id="PRU00175"/>
    </source>
</evidence>
<dbReference type="InterPro" id="IPR051834">
    <property type="entry name" value="RING_finger_E3_ligase"/>
</dbReference>
<dbReference type="GeneID" id="81595604"/>
<dbReference type="CDD" id="cd16454">
    <property type="entry name" value="RING-H2_PA-TM-RING"/>
    <property type="match status" value="1"/>
</dbReference>
<organism evidence="11 12">
    <name type="scientific">Penicillium daleae</name>
    <dbReference type="NCBI Taxonomy" id="63821"/>
    <lineage>
        <taxon>Eukaryota</taxon>
        <taxon>Fungi</taxon>
        <taxon>Dikarya</taxon>
        <taxon>Ascomycota</taxon>
        <taxon>Pezizomycotina</taxon>
        <taxon>Eurotiomycetes</taxon>
        <taxon>Eurotiomycetidae</taxon>
        <taxon>Eurotiales</taxon>
        <taxon>Aspergillaceae</taxon>
        <taxon>Penicillium</taxon>
    </lineage>
</organism>
<keyword evidence="3" id="KW-0808">Transferase</keyword>
<sequence>MADNGDRVFCHACGGVWLLDTREDGSDNSQKCPHCESDFTEIIEIPPESPEPEREAEPQSPPVNPWADHNPWAQEGSIPPRTSGWMESGSPGYSHRSYQSPDGRFTFSSTTIGSSYPSRHDAQPNPVLPLMMQSLGTLFQGLSGTYDNHQTQRGPGMGMPPHAHAAGMRGSDVMHDPFQAQEERARRHDGHYPHDPNGPQQITAPLQSLADLLDALQANGGTQRNTAGRGAQGMALQNPFALLSALMNMGHNGDAVYSQEELDRVISQLIDHTQQDTAPPPASDSDIDSLPKKKMTREMMGSDGKAECSICMDSVELGTEVTVLPCTHWFHFDCIKAWLSQHNTCPHCRRSINATGVTSPGEGTSENPVVIPDSPDSSPQRRRRRSSPFTSQSIRSARSSRSRSSRTSPTPEMGEPGTRRGSGGESSRGGITGWVWSRFGGSSS</sequence>
<dbReference type="PANTHER" id="PTHR45931:SF3">
    <property type="entry name" value="RING ZINC FINGER-CONTAINING PROTEIN"/>
    <property type="match status" value="1"/>
</dbReference>
<comment type="catalytic activity">
    <reaction evidence="1">
        <text>S-ubiquitinyl-[E2 ubiquitin-conjugating enzyme]-L-cysteine + [acceptor protein]-L-lysine = [E2 ubiquitin-conjugating enzyme]-L-cysteine + N(6)-ubiquitinyl-[acceptor protein]-L-lysine.</text>
        <dbReference type="EC" id="2.3.2.27"/>
    </reaction>
</comment>
<feature type="region of interest" description="Disordered" evidence="9">
    <location>
        <begin position="40"/>
        <end position="125"/>
    </location>
</feature>
<evidence type="ECO:0000256" key="4">
    <source>
        <dbReference type="ARBA" id="ARBA00022723"/>
    </source>
</evidence>
<evidence type="ECO:0000313" key="11">
    <source>
        <dbReference type="EMBL" id="KAJ5460426.1"/>
    </source>
</evidence>
<dbReference type="SUPFAM" id="SSF57850">
    <property type="entry name" value="RING/U-box"/>
    <property type="match status" value="1"/>
</dbReference>
<evidence type="ECO:0000313" key="12">
    <source>
        <dbReference type="Proteomes" id="UP001213681"/>
    </source>
</evidence>
<keyword evidence="5 8" id="KW-0863">Zinc-finger</keyword>